<dbReference type="InterPro" id="IPR036457">
    <property type="entry name" value="PPM-type-like_dom_sf"/>
</dbReference>
<reference evidence="6" key="1">
    <citation type="submission" date="2016-10" db="EMBL/GenBank/DDBJ databases">
        <authorList>
            <person name="Varghese N."/>
            <person name="Submissions S."/>
        </authorList>
    </citation>
    <scope>NUCLEOTIDE SEQUENCE [LARGE SCALE GENOMIC DNA]</scope>
    <source>
        <strain evidence="6">ATCC 25963</strain>
    </source>
</reference>
<dbReference type="EMBL" id="FOMX01000050">
    <property type="protein sequence ID" value="SFF34343.1"/>
    <property type="molecule type" value="Genomic_DNA"/>
</dbReference>
<evidence type="ECO:0000256" key="1">
    <source>
        <dbReference type="ARBA" id="ARBA00022801"/>
    </source>
</evidence>
<dbReference type="SMART" id="SM00331">
    <property type="entry name" value="PP2C_SIG"/>
    <property type="match status" value="1"/>
</dbReference>
<proteinExistence type="predicted"/>
<dbReference type="Gene3D" id="6.10.340.10">
    <property type="match status" value="1"/>
</dbReference>
<keyword evidence="3" id="KW-0812">Transmembrane</keyword>
<dbReference type="CDD" id="cd06225">
    <property type="entry name" value="HAMP"/>
    <property type="match status" value="1"/>
</dbReference>
<feature type="domain" description="HAMP" evidence="4">
    <location>
        <begin position="455"/>
        <end position="507"/>
    </location>
</feature>
<dbReference type="InterPro" id="IPR001932">
    <property type="entry name" value="PPM-type_phosphatase-like_dom"/>
</dbReference>
<dbReference type="InterPro" id="IPR052016">
    <property type="entry name" value="Bact_Sigma-Reg"/>
</dbReference>
<dbReference type="PROSITE" id="PS50885">
    <property type="entry name" value="HAMP"/>
    <property type="match status" value="1"/>
</dbReference>
<dbReference type="Pfam" id="PF07228">
    <property type="entry name" value="SpoIIE"/>
    <property type="match status" value="1"/>
</dbReference>
<evidence type="ECO:0000313" key="5">
    <source>
        <dbReference type="EMBL" id="SFF34343.1"/>
    </source>
</evidence>
<keyword evidence="6" id="KW-1185">Reference proteome</keyword>
<feature type="transmembrane region" description="Helical" evidence="3">
    <location>
        <begin position="431"/>
        <end position="453"/>
    </location>
</feature>
<feature type="coiled-coil region" evidence="2">
    <location>
        <begin position="513"/>
        <end position="551"/>
    </location>
</feature>
<dbReference type="Gene3D" id="3.60.40.10">
    <property type="entry name" value="PPM-type phosphatase domain"/>
    <property type="match status" value="1"/>
</dbReference>
<evidence type="ECO:0000256" key="3">
    <source>
        <dbReference type="SAM" id="Phobius"/>
    </source>
</evidence>
<dbReference type="GO" id="GO:0016020">
    <property type="term" value="C:membrane"/>
    <property type="evidence" value="ECO:0007669"/>
    <property type="project" value="InterPro"/>
</dbReference>
<evidence type="ECO:0000313" key="6">
    <source>
        <dbReference type="Proteomes" id="UP000199400"/>
    </source>
</evidence>
<dbReference type="PANTHER" id="PTHR43156:SF2">
    <property type="entry name" value="STAGE II SPORULATION PROTEIN E"/>
    <property type="match status" value="1"/>
</dbReference>
<sequence length="786" mass="85260">MATTGSRFRTKFVLVAGVGLVIGLTLAALASLQGIRVLGGDASEEIRKGLERASREYLTNHIEDTAQRVGFLRGRARAELGVLAAVTQTLIDQQAALAPLTAAAAAAGPLRDALVYDPRGDWSQTEAGEPSAVAVWGYLHAPADPNRPGLRDIRPEVRAAVEQTALLDLLLPALLQYGAEKQAMYFIGPEGAEYLRIAPYADAAGHADQLYPGHNNSPFWSFYFPGIVDGWRRWLADPARMRDPAAQVTGTAPYTDAGGNGAIMTLFQPLWDASRARFAGAVGVDVTLGQLIRYVQDLRLAGSGFAFLAQENGNVFAVHDDGKEVLGLQQVRGSSGAGVDIFQQFLHQSRDPAIRALALPGGDAVDYRDPVAIGGRDYVVVLKRLEPFNVWSGSADIVPERWTLGFVVPAAEIYASLLKAQDTIAASSRGILSSQIVITLVALAVVMLGILLVSRRMTGALVDLAAGAGKIAQKDYDVRVDVRSDDEFGALGRAFNQMAAEIRAHTHNLESLVEQRTAELQRASREIMALNERLKQENLRLGAELDVARRLQLMVLPPERELAELEGLDVAGYMRPADEVGGDYYDVLRDGGGVKIGIGDVTGHGLESGVLMLMIQTAVRTLQAAEERDAERFLNIVNKVLYQNIQRVGLDRTATLVLLDYSQGVLRLTGQHEEAVVVRRGGSIERIDTVDLGMPVGLEVDIAAFIARTELRLSPGDVVVLYTDGITEAEDIHGEQYGIDRLCEVVRRAHERSSAEIKQAIIDDVMRFIGAQKVFDDITTVVIKRR</sequence>
<dbReference type="Gene3D" id="3.30.450.20">
    <property type="entry name" value="PAS domain"/>
    <property type="match status" value="2"/>
</dbReference>
<dbReference type="STRING" id="54.SAMN02745121_08270"/>
<evidence type="ECO:0000256" key="2">
    <source>
        <dbReference type="SAM" id="Coils"/>
    </source>
</evidence>
<dbReference type="PANTHER" id="PTHR43156">
    <property type="entry name" value="STAGE II SPORULATION PROTEIN E-RELATED"/>
    <property type="match status" value="1"/>
</dbReference>
<dbReference type="AlphaFoldDB" id="A0A1I2HY33"/>
<keyword evidence="3" id="KW-0472">Membrane</keyword>
<dbReference type="SMART" id="SM00304">
    <property type="entry name" value="HAMP"/>
    <property type="match status" value="1"/>
</dbReference>
<accession>A0A1I2HY33</accession>
<evidence type="ECO:0000259" key="4">
    <source>
        <dbReference type="PROSITE" id="PS50885"/>
    </source>
</evidence>
<keyword evidence="3" id="KW-1133">Transmembrane helix</keyword>
<dbReference type="SUPFAM" id="SSF81606">
    <property type="entry name" value="PP2C-like"/>
    <property type="match status" value="1"/>
</dbReference>
<keyword evidence="2" id="KW-0175">Coiled coil</keyword>
<dbReference type="InterPro" id="IPR003660">
    <property type="entry name" value="HAMP_dom"/>
</dbReference>
<keyword evidence="1" id="KW-0378">Hydrolase</keyword>
<dbReference type="GO" id="GO:0007165">
    <property type="term" value="P:signal transduction"/>
    <property type="evidence" value="ECO:0007669"/>
    <property type="project" value="InterPro"/>
</dbReference>
<dbReference type="GO" id="GO:0016791">
    <property type="term" value="F:phosphatase activity"/>
    <property type="evidence" value="ECO:0007669"/>
    <property type="project" value="TreeGrafter"/>
</dbReference>
<dbReference type="Pfam" id="PF00672">
    <property type="entry name" value="HAMP"/>
    <property type="match status" value="1"/>
</dbReference>
<feature type="transmembrane region" description="Helical" evidence="3">
    <location>
        <begin position="12"/>
        <end position="32"/>
    </location>
</feature>
<organism evidence="5 6">
    <name type="scientific">Nannocystis exedens</name>
    <dbReference type="NCBI Taxonomy" id="54"/>
    <lineage>
        <taxon>Bacteria</taxon>
        <taxon>Pseudomonadati</taxon>
        <taxon>Myxococcota</taxon>
        <taxon>Polyangia</taxon>
        <taxon>Nannocystales</taxon>
        <taxon>Nannocystaceae</taxon>
        <taxon>Nannocystis</taxon>
    </lineage>
</organism>
<dbReference type="SUPFAM" id="SSF158472">
    <property type="entry name" value="HAMP domain-like"/>
    <property type="match status" value="1"/>
</dbReference>
<dbReference type="Proteomes" id="UP000199400">
    <property type="component" value="Unassembled WGS sequence"/>
</dbReference>
<gene>
    <name evidence="5" type="ORF">SAMN02745121_08270</name>
</gene>
<dbReference type="RefSeq" id="WP_096333952.1">
    <property type="nucleotide sequence ID" value="NZ_FOMX01000050.1"/>
</dbReference>
<protein>
    <submittedName>
        <fullName evidence="5">Sigma-B regulation protein RsbU (Phosphoserine phosphatase)</fullName>
    </submittedName>
</protein>
<name>A0A1I2HY33_9BACT</name>
<dbReference type="OrthoDB" id="9802500at2"/>